<protein>
    <submittedName>
        <fullName evidence="4">DDA1 domain-containing protein</fullName>
    </submittedName>
</protein>
<feature type="region of interest" description="Disordered" evidence="1">
    <location>
        <begin position="1"/>
        <end position="30"/>
    </location>
</feature>
<evidence type="ECO:0000256" key="1">
    <source>
        <dbReference type="SAM" id="MobiDB-lite"/>
    </source>
</evidence>
<evidence type="ECO:0000313" key="3">
    <source>
        <dbReference type="Proteomes" id="UP000095283"/>
    </source>
</evidence>
<dbReference type="AlphaFoldDB" id="A0A1I7WX84"/>
<feature type="compositionally biased region" description="Polar residues" evidence="1">
    <location>
        <begin position="10"/>
        <end position="27"/>
    </location>
</feature>
<accession>A0A1I7WX84</accession>
<evidence type="ECO:0000313" key="4">
    <source>
        <dbReference type="WBParaSite" id="Hba_09776"/>
    </source>
</evidence>
<name>A0A1I7WX84_HETBA</name>
<proteinExistence type="predicted"/>
<keyword evidence="3" id="KW-1185">Reference proteome</keyword>
<organism evidence="3 4">
    <name type="scientific">Heterorhabditis bacteriophora</name>
    <name type="common">Entomopathogenic nematode worm</name>
    <dbReference type="NCBI Taxonomy" id="37862"/>
    <lineage>
        <taxon>Eukaryota</taxon>
        <taxon>Metazoa</taxon>
        <taxon>Ecdysozoa</taxon>
        <taxon>Nematoda</taxon>
        <taxon>Chromadorea</taxon>
        <taxon>Rhabditida</taxon>
        <taxon>Rhabditina</taxon>
        <taxon>Rhabditomorpha</taxon>
        <taxon>Strongyloidea</taxon>
        <taxon>Heterorhabditidae</taxon>
        <taxon>Heterorhabditis</taxon>
    </lineage>
</organism>
<dbReference type="WBParaSite" id="Hba_09776">
    <property type="protein sequence ID" value="Hba_09776"/>
    <property type="gene ID" value="Hba_09776"/>
</dbReference>
<dbReference type="Proteomes" id="UP000095283">
    <property type="component" value="Unplaced"/>
</dbReference>
<dbReference type="Pfam" id="PF10172">
    <property type="entry name" value="DDA1"/>
    <property type="match status" value="1"/>
</dbReference>
<dbReference type="InterPro" id="IPR018276">
    <property type="entry name" value="DDA1_dom"/>
</dbReference>
<feature type="domain" description="DET1- and DDB1-associated protein 1" evidence="2">
    <location>
        <begin position="2"/>
        <end position="63"/>
    </location>
</feature>
<sequence length="98" mass="11283">MSFLADLPCTNPNNFSKTEGSSKTIGDTANPAKVAHSVPIRPDEKTISNDKKPYILRYLEKQWGAKFCNIGISEADFVFLYQFLFTKYKLCPNYFRYQ</sequence>
<reference evidence="4" key="1">
    <citation type="submission" date="2016-11" db="UniProtKB">
        <authorList>
            <consortium name="WormBaseParasite"/>
        </authorList>
    </citation>
    <scope>IDENTIFICATION</scope>
</reference>
<evidence type="ECO:0000259" key="2">
    <source>
        <dbReference type="Pfam" id="PF10172"/>
    </source>
</evidence>